<protein>
    <submittedName>
        <fullName evidence="1">Uncharacterized protein</fullName>
    </submittedName>
</protein>
<dbReference type="AlphaFoldDB" id="A0A926D1D0"/>
<proteinExistence type="predicted"/>
<reference evidence="1" key="1">
    <citation type="submission" date="2020-08" db="EMBL/GenBank/DDBJ databases">
        <title>Genome public.</title>
        <authorList>
            <person name="Liu C."/>
            <person name="Sun Q."/>
        </authorList>
    </citation>
    <scope>NUCLEOTIDE SEQUENCE</scope>
    <source>
        <strain evidence="1">NSJ-44</strain>
    </source>
</reference>
<sequence length="231" mass="25218">MSFYSPQNAGNEMCPGRTNGAQGISEKVCVQVKKVYDSCMQQEQIDDVNICICDLYPADKQFCYPLTFVSCRSTACSGKLHNLCIDRLDDRPNFARVRADVEIPLEILFEDANGCEGLGYGCITVHKDVILCVPCDSIVPFTAEALASAVCVTGTYCDNNCFKVTVCVTIILKITAEVELLIPSYGFCPIPPCEEFSSGVCNDFFSLPVFPVGCNCNVDNNIQPRSCNCGC</sequence>
<comment type="caution">
    <text evidence="1">The sequence shown here is derived from an EMBL/GenBank/DDBJ whole genome shotgun (WGS) entry which is preliminary data.</text>
</comment>
<dbReference type="EMBL" id="JACRSO010000003">
    <property type="protein sequence ID" value="MBC8529436.1"/>
    <property type="molecule type" value="Genomic_DNA"/>
</dbReference>
<keyword evidence="2" id="KW-1185">Reference proteome</keyword>
<evidence type="ECO:0000313" key="1">
    <source>
        <dbReference type="EMBL" id="MBC8529436.1"/>
    </source>
</evidence>
<dbReference type="RefSeq" id="WP_249285280.1">
    <property type="nucleotide sequence ID" value="NZ_JACRSO010000003.1"/>
</dbReference>
<dbReference type="Proteomes" id="UP000654279">
    <property type="component" value="Unassembled WGS sequence"/>
</dbReference>
<evidence type="ECO:0000313" key="2">
    <source>
        <dbReference type="Proteomes" id="UP000654279"/>
    </source>
</evidence>
<gene>
    <name evidence="1" type="ORF">H8699_08355</name>
</gene>
<name>A0A926D1D0_9FIRM</name>
<organism evidence="1 2">
    <name type="scientific">Luoshenia tenuis</name>
    <dbReference type="NCBI Taxonomy" id="2763654"/>
    <lineage>
        <taxon>Bacteria</taxon>
        <taxon>Bacillati</taxon>
        <taxon>Bacillota</taxon>
        <taxon>Clostridia</taxon>
        <taxon>Christensenellales</taxon>
        <taxon>Christensenellaceae</taxon>
        <taxon>Luoshenia</taxon>
    </lineage>
</organism>
<accession>A0A926D1D0</accession>